<dbReference type="Proteomes" id="UP001241072">
    <property type="component" value="Unassembled WGS sequence"/>
</dbReference>
<dbReference type="PANTHER" id="PTHR18964:SF149">
    <property type="entry name" value="BIFUNCTIONAL UDP-N-ACETYLGLUCOSAMINE 2-EPIMERASE_N-ACETYLMANNOSAMINE KINASE"/>
    <property type="match status" value="1"/>
</dbReference>
<dbReference type="InterPro" id="IPR043129">
    <property type="entry name" value="ATPase_NBD"/>
</dbReference>
<comment type="caution">
    <text evidence="2">The sequence shown here is derived from an EMBL/GenBank/DDBJ whole genome shotgun (WGS) entry which is preliminary data.</text>
</comment>
<reference evidence="2 3" key="1">
    <citation type="submission" date="2023-07" db="EMBL/GenBank/DDBJ databases">
        <title>Protaetiibacter sp. nov WY-16 isolated from soil.</title>
        <authorList>
            <person name="Liu B."/>
            <person name="Wan Y."/>
        </authorList>
    </citation>
    <scope>NUCLEOTIDE SEQUENCE [LARGE SCALE GENOMIC DNA]</scope>
    <source>
        <strain evidence="2 3">WY-16</strain>
    </source>
</reference>
<dbReference type="Pfam" id="PF00480">
    <property type="entry name" value="ROK"/>
    <property type="match status" value="1"/>
</dbReference>
<dbReference type="PANTHER" id="PTHR18964">
    <property type="entry name" value="ROK (REPRESSOR, ORF, KINASE) FAMILY"/>
    <property type="match status" value="1"/>
</dbReference>
<dbReference type="Gene3D" id="3.30.420.40">
    <property type="match status" value="2"/>
</dbReference>
<accession>A0ABT9BSS8</accession>
<dbReference type="EMBL" id="JAUQUB010000008">
    <property type="protein sequence ID" value="MDO7883689.1"/>
    <property type="molecule type" value="Genomic_DNA"/>
</dbReference>
<organism evidence="2 3">
    <name type="scientific">Antiquaquibacter soli</name>
    <dbReference type="NCBI Taxonomy" id="3064523"/>
    <lineage>
        <taxon>Bacteria</taxon>
        <taxon>Bacillati</taxon>
        <taxon>Actinomycetota</taxon>
        <taxon>Actinomycetes</taxon>
        <taxon>Micrococcales</taxon>
        <taxon>Microbacteriaceae</taxon>
        <taxon>Antiquaquibacter</taxon>
    </lineage>
</organism>
<evidence type="ECO:0000256" key="1">
    <source>
        <dbReference type="ARBA" id="ARBA00006479"/>
    </source>
</evidence>
<proteinExistence type="inferred from homology"/>
<protein>
    <submittedName>
        <fullName evidence="2">ROK family protein</fullName>
    </submittedName>
</protein>
<gene>
    <name evidence="2" type="ORF">Q5716_15760</name>
</gene>
<evidence type="ECO:0000313" key="2">
    <source>
        <dbReference type="EMBL" id="MDO7883689.1"/>
    </source>
</evidence>
<dbReference type="SUPFAM" id="SSF53067">
    <property type="entry name" value="Actin-like ATPase domain"/>
    <property type="match status" value="1"/>
</dbReference>
<evidence type="ECO:0000313" key="3">
    <source>
        <dbReference type="Proteomes" id="UP001241072"/>
    </source>
</evidence>
<comment type="similarity">
    <text evidence="1">Belongs to the ROK (NagC/XylR) family.</text>
</comment>
<name>A0ABT9BSS8_9MICO</name>
<sequence length="306" mass="30677">MRVGIDIGGTKTDAVAIRDDGAVEHQLRLPTGFGHDAVLDTAVAAVTDLAAAAGTDIAGFESIGIGVPGAVDAAGRVVHAVNLGIDDLPLGAALAGRLGRPVRIDNDVNAAALGAFRLLGRDPEHSMAYLNLGTGLAAGLVLRGRLWRGARGAAGEVGHIPVDPAGPECPCGQRGCLEMVASGSAIARQWPTDDPKPARALFAAAAAGEPLAVEVRSRLVENVAAAVRLLVLTVDVDSVVIGGGLSSLGGELLDDVVGVLRSWEGASAFLASVDLSSRVAVVPAGFPAAAVGAALVGVAGEDSWPR</sequence>
<dbReference type="InterPro" id="IPR000600">
    <property type="entry name" value="ROK"/>
</dbReference>
<keyword evidence="3" id="KW-1185">Reference proteome</keyword>
<dbReference type="RefSeq" id="WP_305004115.1">
    <property type="nucleotide sequence ID" value="NZ_JAUQUB010000008.1"/>
</dbReference>